<feature type="signal peptide" evidence="8">
    <location>
        <begin position="1"/>
        <end position="36"/>
    </location>
</feature>
<evidence type="ECO:0000256" key="2">
    <source>
        <dbReference type="ARBA" id="ARBA00005992"/>
    </source>
</evidence>
<evidence type="ECO:0000256" key="6">
    <source>
        <dbReference type="ARBA" id="ARBA00023316"/>
    </source>
</evidence>
<dbReference type="GO" id="GO:0008360">
    <property type="term" value="P:regulation of cell shape"/>
    <property type="evidence" value="ECO:0007669"/>
    <property type="project" value="UniProtKB-UniRule"/>
</dbReference>
<dbReference type="GO" id="GO:0004180">
    <property type="term" value="F:carboxypeptidase activity"/>
    <property type="evidence" value="ECO:0007669"/>
    <property type="project" value="UniProtKB-ARBA"/>
</dbReference>
<comment type="pathway">
    <text evidence="1 7">Cell wall biogenesis; peptidoglycan biosynthesis.</text>
</comment>
<feature type="active site" description="Nucleophile" evidence="7">
    <location>
        <position position="480"/>
    </location>
</feature>
<name>A0AAE3G795_9GAMM</name>
<dbReference type="InterPro" id="IPR036366">
    <property type="entry name" value="PGBDSf"/>
</dbReference>
<dbReference type="CDD" id="cd16913">
    <property type="entry name" value="YkuD_like"/>
    <property type="match status" value="1"/>
</dbReference>
<evidence type="ECO:0000259" key="9">
    <source>
        <dbReference type="PROSITE" id="PS52029"/>
    </source>
</evidence>
<feature type="domain" description="L,D-TPase catalytic" evidence="9">
    <location>
        <begin position="326"/>
        <end position="507"/>
    </location>
</feature>
<comment type="similarity">
    <text evidence="2">Belongs to the YkuD family.</text>
</comment>
<dbReference type="Pfam" id="PF03734">
    <property type="entry name" value="YkuD"/>
    <property type="match status" value="1"/>
</dbReference>
<keyword evidence="11" id="KW-1185">Reference proteome</keyword>
<dbReference type="GO" id="GO:0009252">
    <property type="term" value="P:peptidoglycan biosynthetic process"/>
    <property type="evidence" value="ECO:0007669"/>
    <property type="project" value="UniProtKB-KW"/>
</dbReference>
<dbReference type="InterPro" id="IPR005490">
    <property type="entry name" value="LD_TPept_cat_dom"/>
</dbReference>
<dbReference type="PROSITE" id="PS52029">
    <property type="entry name" value="LD_TPASE"/>
    <property type="match status" value="1"/>
</dbReference>
<dbReference type="GO" id="GO:0071555">
    <property type="term" value="P:cell wall organization"/>
    <property type="evidence" value="ECO:0007669"/>
    <property type="project" value="UniProtKB-UniRule"/>
</dbReference>
<dbReference type="Pfam" id="PF20142">
    <property type="entry name" value="Scaffold"/>
    <property type="match status" value="1"/>
</dbReference>
<evidence type="ECO:0000256" key="8">
    <source>
        <dbReference type="SAM" id="SignalP"/>
    </source>
</evidence>
<dbReference type="InterPro" id="IPR036365">
    <property type="entry name" value="PGBD-like_sf"/>
</dbReference>
<sequence length="567" mass="64003">MTSKNRVLRRIWPGNRLLALASGLALLVLPVADSFAAEDLDERLRHRIEVAALHDQDVPIGNGTLPGQEAVKGFYERRFFQPAWVREDGSVPHGRALLDAIRDGRAHGMEPDDYPLAALEGMLEDAESGDATTLMLLDLELLLTGTYLLYGSHSLSGRLNPDDIDPDWRIRRRVGDLMASLESAVASGEIADNLQALLPQSDRYQGLRNALAHYRAIDEAGGFIEVDAGPTLRPGDRAERVAALRGRLQQSNDLPGDLEPPDDPTLYDERLAQGVRAFQRRHGLDVDAVVGPRTREALNVSAEDRVRQMLVNMERWRWLPEDLGERYILVNIAGFSMEVVREGEVVTTQRVIVGRDYRQTPVFAGRMTYLVLNPSWEVPNSIATRDILPQVRNDPAYLERMGFQVLQGWGAAQREIDAQSVDWQTVSARGFPYRFRQRPGPLNALGQVKFMFPNQYAVYLHDTPARDLFDRTERAFSSGCIRVERPMELTRLVLDDARWDNAAISRVLDERRERTVTLARPWSVYLQYMTAWVDEDGVVNLRRDLYDRDTRVANALESAPPQFAAAD</sequence>
<keyword evidence="5 7" id="KW-0573">Peptidoglycan synthesis</keyword>
<keyword evidence="6 7" id="KW-0961">Cell wall biogenesis/degradation</keyword>
<dbReference type="EMBL" id="JALJXV010000009">
    <property type="protein sequence ID" value="MCP1676343.1"/>
    <property type="molecule type" value="Genomic_DNA"/>
</dbReference>
<dbReference type="AlphaFoldDB" id="A0AAE3G795"/>
<evidence type="ECO:0000256" key="4">
    <source>
        <dbReference type="ARBA" id="ARBA00022960"/>
    </source>
</evidence>
<proteinExistence type="inferred from homology"/>
<dbReference type="RefSeq" id="WP_253482188.1">
    <property type="nucleotide sequence ID" value="NZ_JALJXV010000009.1"/>
</dbReference>
<reference evidence="10" key="1">
    <citation type="submission" date="2022-03" db="EMBL/GenBank/DDBJ databases">
        <title>Genomic Encyclopedia of Type Strains, Phase III (KMG-III): the genomes of soil and plant-associated and newly described type strains.</title>
        <authorList>
            <person name="Whitman W."/>
        </authorList>
    </citation>
    <scope>NUCLEOTIDE SEQUENCE</scope>
    <source>
        <strain evidence="10">ANL 6-2</strain>
    </source>
</reference>
<dbReference type="Proteomes" id="UP001205843">
    <property type="component" value="Unassembled WGS sequence"/>
</dbReference>
<dbReference type="InterPro" id="IPR002477">
    <property type="entry name" value="Peptidoglycan-bd-like"/>
</dbReference>
<evidence type="ECO:0000256" key="3">
    <source>
        <dbReference type="ARBA" id="ARBA00022679"/>
    </source>
</evidence>
<dbReference type="PANTHER" id="PTHR41533:SF2">
    <property type="entry name" value="BLR7131 PROTEIN"/>
    <property type="match status" value="1"/>
</dbReference>
<keyword evidence="4 7" id="KW-0133">Cell shape</keyword>
<dbReference type="InterPro" id="IPR038063">
    <property type="entry name" value="Transpep_catalytic_dom"/>
</dbReference>
<keyword evidence="8" id="KW-0732">Signal</keyword>
<dbReference type="Pfam" id="PF01471">
    <property type="entry name" value="PG_binding_1"/>
    <property type="match status" value="1"/>
</dbReference>
<dbReference type="GO" id="GO:0016740">
    <property type="term" value="F:transferase activity"/>
    <property type="evidence" value="ECO:0007669"/>
    <property type="project" value="UniProtKB-KW"/>
</dbReference>
<evidence type="ECO:0000313" key="11">
    <source>
        <dbReference type="Proteomes" id="UP001205843"/>
    </source>
</evidence>
<organism evidence="10 11">
    <name type="scientific">Natronocella acetinitrilica</name>
    <dbReference type="NCBI Taxonomy" id="414046"/>
    <lineage>
        <taxon>Bacteria</taxon>
        <taxon>Pseudomonadati</taxon>
        <taxon>Pseudomonadota</taxon>
        <taxon>Gammaproteobacteria</taxon>
        <taxon>Chromatiales</taxon>
        <taxon>Ectothiorhodospiraceae</taxon>
        <taxon>Natronocella</taxon>
    </lineage>
</organism>
<dbReference type="Gene3D" id="2.40.440.10">
    <property type="entry name" value="L,D-transpeptidase catalytic domain-like"/>
    <property type="match status" value="1"/>
</dbReference>
<protein>
    <submittedName>
        <fullName evidence="10">Murein L,D-transpeptidase YcbB/YkuD</fullName>
    </submittedName>
</protein>
<dbReference type="SUPFAM" id="SSF47090">
    <property type="entry name" value="PGBD-like"/>
    <property type="match status" value="1"/>
</dbReference>
<evidence type="ECO:0000256" key="7">
    <source>
        <dbReference type="PROSITE-ProRule" id="PRU01373"/>
    </source>
</evidence>
<evidence type="ECO:0000256" key="5">
    <source>
        <dbReference type="ARBA" id="ARBA00022984"/>
    </source>
</evidence>
<gene>
    <name evidence="10" type="ORF">J2T57_003504</name>
</gene>
<evidence type="ECO:0000313" key="10">
    <source>
        <dbReference type="EMBL" id="MCP1676343.1"/>
    </source>
</evidence>
<feature type="active site" description="Proton donor/acceptor" evidence="7">
    <location>
        <position position="461"/>
    </location>
</feature>
<dbReference type="Gene3D" id="1.10.101.10">
    <property type="entry name" value="PGBD-like superfamily/PGBD"/>
    <property type="match status" value="1"/>
</dbReference>
<dbReference type="InterPro" id="IPR052905">
    <property type="entry name" value="LD-transpeptidase_YkuD-like"/>
</dbReference>
<dbReference type="PANTHER" id="PTHR41533">
    <property type="entry name" value="L,D-TRANSPEPTIDASE HI_1667-RELATED"/>
    <property type="match status" value="1"/>
</dbReference>
<accession>A0AAE3G795</accession>
<dbReference type="InterPro" id="IPR045380">
    <property type="entry name" value="LD_TPept_scaffold_dom"/>
</dbReference>
<feature type="chain" id="PRO_5042247922" evidence="8">
    <location>
        <begin position="37"/>
        <end position="567"/>
    </location>
</feature>
<comment type="caution">
    <text evidence="10">The sequence shown here is derived from an EMBL/GenBank/DDBJ whole genome shotgun (WGS) entry which is preliminary data.</text>
</comment>
<keyword evidence="3" id="KW-0808">Transferase</keyword>
<dbReference type="SUPFAM" id="SSF141523">
    <property type="entry name" value="L,D-transpeptidase catalytic domain-like"/>
    <property type="match status" value="1"/>
</dbReference>
<evidence type="ECO:0000256" key="1">
    <source>
        <dbReference type="ARBA" id="ARBA00004752"/>
    </source>
</evidence>